<keyword evidence="6 9" id="KW-1133">Transmembrane helix</keyword>
<evidence type="ECO:0000313" key="12">
    <source>
        <dbReference type="Proteomes" id="UP000295066"/>
    </source>
</evidence>
<dbReference type="InterPro" id="IPR007387">
    <property type="entry name" value="TRAP_DctQ"/>
</dbReference>
<keyword evidence="12" id="KW-1185">Reference proteome</keyword>
<evidence type="ECO:0000256" key="3">
    <source>
        <dbReference type="ARBA" id="ARBA00022475"/>
    </source>
</evidence>
<comment type="caution">
    <text evidence="11">The sequence shown here is derived from an EMBL/GenBank/DDBJ whole genome shotgun (WGS) entry which is preliminary data.</text>
</comment>
<evidence type="ECO:0000256" key="4">
    <source>
        <dbReference type="ARBA" id="ARBA00022519"/>
    </source>
</evidence>
<dbReference type="AlphaFoldDB" id="A0A4R8M6B8"/>
<organism evidence="11 12">
    <name type="scientific">Aminivibrio pyruvatiphilus</name>
    <dbReference type="NCBI Taxonomy" id="1005740"/>
    <lineage>
        <taxon>Bacteria</taxon>
        <taxon>Thermotogati</taxon>
        <taxon>Synergistota</taxon>
        <taxon>Synergistia</taxon>
        <taxon>Synergistales</taxon>
        <taxon>Aminobacteriaceae</taxon>
        <taxon>Aminivibrio</taxon>
    </lineage>
</organism>
<evidence type="ECO:0000256" key="5">
    <source>
        <dbReference type="ARBA" id="ARBA00022692"/>
    </source>
</evidence>
<gene>
    <name evidence="11" type="ORF">C8D99_107100</name>
</gene>
<comment type="similarity">
    <text evidence="8">Belongs to the TRAP transporter small permease family.</text>
</comment>
<comment type="subcellular location">
    <subcellularLocation>
        <location evidence="1">Cell inner membrane</location>
        <topology evidence="1">Multi-pass membrane protein</topology>
    </subcellularLocation>
</comment>
<sequence length="170" mass="19361">MEKFLERFDRLLTFWCVLLTGAMTIAVITLVFSRYVLEITFIWAEESISVLFYATTYFGAALGVRCDEHIRIDYFTSKMPPSLERPVKVLQIVVVILLQVFLLRMGINWIAKVGGTLTPGLRIPVKFLYVMFPVNAVIVTFYESVRLVSLFRGKKLPACTGTAENEIQPV</sequence>
<accession>A0A4R8M6B8</accession>
<name>A0A4R8M6B8_9BACT</name>
<dbReference type="OrthoDB" id="45144at2"/>
<dbReference type="PANTHER" id="PTHR35011">
    <property type="entry name" value="2,3-DIKETO-L-GULONATE TRAP TRANSPORTER SMALL PERMEASE PROTEIN YIAM"/>
    <property type="match status" value="1"/>
</dbReference>
<dbReference type="EMBL" id="SORI01000007">
    <property type="protein sequence ID" value="TDY60893.1"/>
    <property type="molecule type" value="Genomic_DNA"/>
</dbReference>
<evidence type="ECO:0000256" key="8">
    <source>
        <dbReference type="ARBA" id="ARBA00038436"/>
    </source>
</evidence>
<evidence type="ECO:0000256" key="1">
    <source>
        <dbReference type="ARBA" id="ARBA00004429"/>
    </source>
</evidence>
<dbReference type="GO" id="GO:0015740">
    <property type="term" value="P:C4-dicarboxylate transport"/>
    <property type="evidence" value="ECO:0007669"/>
    <property type="project" value="TreeGrafter"/>
</dbReference>
<protein>
    <submittedName>
        <fullName evidence="11">TRAP-type C4-dicarboxylate transport system permease small subunit</fullName>
    </submittedName>
</protein>
<feature type="domain" description="Tripartite ATP-independent periplasmic transporters DctQ component" evidence="10">
    <location>
        <begin position="23"/>
        <end position="152"/>
    </location>
</feature>
<feature type="transmembrane region" description="Helical" evidence="9">
    <location>
        <begin position="48"/>
        <end position="66"/>
    </location>
</feature>
<keyword evidence="5 9" id="KW-0812">Transmembrane</keyword>
<keyword evidence="2" id="KW-0813">Transport</keyword>
<keyword evidence="7 9" id="KW-0472">Membrane</keyword>
<dbReference type="Proteomes" id="UP000295066">
    <property type="component" value="Unassembled WGS sequence"/>
</dbReference>
<evidence type="ECO:0000256" key="7">
    <source>
        <dbReference type="ARBA" id="ARBA00023136"/>
    </source>
</evidence>
<dbReference type="InterPro" id="IPR055348">
    <property type="entry name" value="DctQ"/>
</dbReference>
<dbReference type="GO" id="GO:0022857">
    <property type="term" value="F:transmembrane transporter activity"/>
    <property type="evidence" value="ECO:0007669"/>
    <property type="project" value="TreeGrafter"/>
</dbReference>
<keyword evidence="4" id="KW-0997">Cell inner membrane</keyword>
<feature type="transmembrane region" description="Helical" evidence="9">
    <location>
        <begin position="12"/>
        <end position="36"/>
    </location>
</feature>
<dbReference type="GO" id="GO:0005886">
    <property type="term" value="C:plasma membrane"/>
    <property type="evidence" value="ECO:0007669"/>
    <property type="project" value="UniProtKB-SubCell"/>
</dbReference>
<dbReference type="RefSeq" id="WP_133957458.1">
    <property type="nucleotide sequence ID" value="NZ_SORI01000007.1"/>
</dbReference>
<keyword evidence="3" id="KW-1003">Cell membrane</keyword>
<evidence type="ECO:0000256" key="2">
    <source>
        <dbReference type="ARBA" id="ARBA00022448"/>
    </source>
</evidence>
<feature type="transmembrane region" description="Helical" evidence="9">
    <location>
        <begin position="87"/>
        <end position="107"/>
    </location>
</feature>
<proteinExistence type="inferred from homology"/>
<feature type="transmembrane region" description="Helical" evidence="9">
    <location>
        <begin position="127"/>
        <end position="145"/>
    </location>
</feature>
<reference evidence="11 12" key="1">
    <citation type="submission" date="2019-03" db="EMBL/GenBank/DDBJ databases">
        <title>Genomic Encyclopedia of Type Strains, Phase IV (KMG-IV): sequencing the most valuable type-strain genomes for metagenomic binning, comparative biology and taxonomic classification.</title>
        <authorList>
            <person name="Goeker M."/>
        </authorList>
    </citation>
    <scope>NUCLEOTIDE SEQUENCE [LARGE SCALE GENOMIC DNA]</scope>
    <source>
        <strain evidence="11 12">DSM 25964</strain>
    </source>
</reference>
<evidence type="ECO:0000313" key="11">
    <source>
        <dbReference type="EMBL" id="TDY60893.1"/>
    </source>
</evidence>
<evidence type="ECO:0000256" key="9">
    <source>
        <dbReference type="SAM" id="Phobius"/>
    </source>
</evidence>
<evidence type="ECO:0000259" key="10">
    <source>
        <dbReference type="Pfam" id="PF04290"/>
    </source>
</evidence>
<evidence type="ECO:0000256" key="6">
    <source>
        <dbReference type="ARBA" id="ARBA00022989"/>
    </source>
</evidence>
<dbReference type="PANTHER" id="PTHR35011:SF2">
    <property type="entry name" value="2,3-DIKETO-L-GULONATE TRAP TRANSPORTER SMALL PERMEASE PROTEIN YIAM"/>
    <property type="match status" value="1"/>
</dbReference>
<dbReference type="Pfam" id="PF04290">
    <property type="entry name" value="DctQ"/>
    <property type="match status" value="1"/>
</dbReference>